<dbReference type="NCBIfam" id="NF009667">
    <property type="entry name" value="PRK13188.1"/>
    <property type="match status" value="1"/>
</dbReference>
<dbReference type="Proteomes" id="UP000257004">
    <property type="component" value="Unassembled WGS sequence"/>
</dbReference>
<feature type="binding site" evidence="17">
    <location>
        <position position="267"/>
    </location>
    <ligand>
        <name>Zn(2+)</name>
        <dbReference type="ChEBI" id="CHEBI:29105"/>
    </ligand>
</feature>
<keyword evidence="9 17" id="KW-0378">Hydrolase</keyword>
<comment type="catalytic activity">
    <reaction evidence="18">
        <text>a (3R)-hydroxyacyl-[ACP] = a (2E)-enoyl-[ACP] + H2O</text>
        <dbReference type="Rhea" id="RHEA:13097"/>
        <dbReference type="Rhea" id="RHEA-COMP:9925"/>
        <dbReference type="Rhea" id="RHEA-COMP:9945"/>
        <dbReference type="ChEBI" id="CHEBI:15377"/>
        <dbReference type="ChEBI" id="CHEBI:78784"/>
        <dbReference type="ChEBI" id="CHEBI:78827"/>
        <dbReference type="EC" id="4.2.1.59"/>
    </reaction>
</comment>
<dbReference type="Gene3D" id="3.10.129.10">
    <property type="entry name" value="Hotdog Thioesterase"/>
    <property type="match status" value="1"/>
</dbReference>
<comment type="caution">
    <text evidence="19">The sequence shown here is derived from an EMBL/GenBank/DDBJ whole genome shotgun (WGS) entry which is preliminary data.</text>
</comment>
<evidence type="ECO:0000256" key="13">
    <source>
        <dbReference type="ARBA" id="ARBA00024535"/>
    </source>
</evidence>
<feature type="active site" evidence="18">
    <location>
        <position position="368"/>
    </location>
</feature>
<dbReference type="SUPFAM" id="SSF54637">
    <property type="entry name" value="Thioesterase/thiol ester dehydrase-isomerase"/>
    <property type="match status" value="1"/>
</dbReference>
<evidence type="ECO:0000256" key="2">
    <source>
        <dbReference type="ARBA" id="ARBA00002923"/>
    </source>
</evidence>
<evidence type="ECO:0000256" key="6">
    <source>
        <dbReference type="ARBA" id="ARBA00022516"/>
    </source>
</evidence>
<dbReference type="GO" id="GO:0019171">
    <property type="term" value="F:(3R)-hydroxyacyl-[acyl-carrier-protein] dehydratase activity"/>
    <property type="evidence" value="ECO:0007669"/>
    <property type="project" value="UniProtKB-EC"/>
</dbReference>
<feature type="binding site" evidence="17">
    <location>
        <position position="263"/>
    </location>
    <ligand>
        <name>Zn(2+)</name>
        <dbReference type="ChEBI" id="CHEBI:29105"/>
    </ligand>
</feature>
<keyword evidence="12 18" id="KW-0456">Lyase</keyword>
<dbReference type="PANTHER" id="PTHR33694:SF1">
    <property type="entry name" value="UDP-3-O-ACYL-N-ACETYLGLUCOSAMINE DEACETYLASE 1, MITOCHONDRIAL-RELATED"/>
    <property type="match status" value="1"/>
</dbReference>
<comment type="similarity">
    <text evidence="16">In the C-terminal section; belongs to the thioester dehydratase family.</text>
</comment>
<dbReference type="Gene3D" id="3.30.230.20">
    <property type="entry name" value="lpxc deacetylase, domain 1"/>
    <property type="match status" value="1"/>
</dbReference>
<comment type="subcellular location">
    <subcellularLocation>
        <location evidence="3 18">Cytoplasm</location>
    </subcellularLocation>
</comment>
<dbReference type="HAMAP" id="MF_00406">
    <property type="entry name" value="FabZ"/>
    <property type="match status" value="1"/>
</dbReference>
<dbReference type="NCBIfam" id="NF000582">
    <property type="entry name" value="PRK00006.1"/>
    <property type="match status" value="1"/>
</dbReference>
<evidence type="ECO:0000313" key="20">
    <source>
        <dbReference type="Proteomes" id="UP000257004"/>
    </source>
</evidence>
<comment type="similarity">
    <text evidence="17">Belongs to the LpxC family.</text>
</comment>
<comment type="function">
    <text evidence="14 18">Involved in unsaturated fatty acids biosynthesis. Catalyzes the dehydration of short chain beta-hydroxyacyl-ACPs and long chain saturated and unsaturated beta-hydroxyacyl-ACPs.</text>
</comment>
<dbReference type="UniPathway" id="UPA00359">
    <property type="reaction ID" value="UER00478"/>
</dbReference>
<keyword evidence="20" id="KW-1185">Reference proteome</keyword>
<evidence type="ECO:0000256" key="12">
    <source>
        <dbReference type="ARBA" id="ARBA00023239"/>
    </source>
</evidence>
<comment type="similarity">
    <text evidence="18">Belongs to the thioester dehydratase family. FabZ subfamily.</text>
</comment>
<dbReference type="Pfam" id="PF03331">
    <property type="entry name" value="LpxC"/>
    <property type="match status" value="2"/>
</dbReference>
<dbReference type="InterPro" id="IPR029069">
    <property type="entry name" value="HotDog_dom_sf"/>
</dbReference>
<evidence type="ECO:0000256" key="1">
    <source>
        <dbReference type="ARBA" id="ARBA00001947"/>
    </source>
</evidence>
<dbReference type="NCBIfam" id="TIGR01750">
    <property type="entry name" value="fabZ"/>
    <property type="match status" value="1"/>
</dbReference>
<dbReference type="Gene3D" id="3.30.1700.10">
    <property type="entry name" value="lpxc deacetylase, domain 2"/>
    <property type="match status" value="1"/>
</dbReference>
<dbReference type="SUPFAM" id="SSF54211">
    <property type="entry name" value="Ribosomal protein S5 domain 2-like"/>
    <property type="match status" value="2"/>
</dbReference>
<evidence type="ECO:0000313" key="19">
    <source>
        <dbReference type="EMBL" id="RED27192.1"/>
    </source>
</evidence>
<evidence type="ECO:0000256" key="3">
    <source>
        <dbReference type="ARBA" id="ARBA00004496"/>
    </source>
</evidence>
<dbReference type="HAMAP" id="MF_00388">
    <property type="entry name" value="LpxC"/>
    <property type="match status" value="1"/>
</dbReference>
<dbReference type="PANTHER" id="PTHR33694">
    <property type="entry name" value="UDP-3-O-ACYL-N-ACETYLGLUCOSAMINE DEACETYLASE 1, MITOCHONDRIAL-RELATED"/>
    <property type="match status" value="1"/>
</dbReference>
<gene>
    <name evidence="17" type="primary">lpxC</name>
    <name evidence="18" type="synonym">fabZ</name>
    <name evidence="19" type="ORF">BD847_1128</name>
</gene>
<feature type="binding site" evidence="17">
    <location>
        <position position="81"/>
    </location>
    <ligand>
        <name>Zn(2+)</name>
        <dbReference type="ChEBI" id="CHEBI:29105"/>
    </ligand>
</feature>
<dbReference type="NCBIfam" id="TIGR00325">
    <property type="entry name" value="lpxC"/>
    <property type="match status" value="1"/>
</dbReference>
<comment type="pathway">
    <text evidence="4 17">Glycolipid biosynthesis; lipid IV(A) biosynthesis; lipid IV(A) from (3R)-3-hydroxytetradecanoyl-[acyl-carrier-protein] and UDP-N-acetyl-alpha-D-glucosamine: step 2/6.</text>
</comment>
<evidence type="ECO:0000256" key="18">
    <source>
        <dbReference type="HAMAP-Rule" id="MF_00406"/>
    </source>
</evidence>
<dbReference type="EMBL" id="QRDQ01000007">
    <property type="protein sequence ID" value="RED27192.1"/>
    <property type="molecule type" value="Genomic_DNA"/>
</dbReference>
<dbReference type="CDD" id="cd01288">
    <property type="entry name" value="FabZ"/>
    <property type="match status" value="1"/>
</dbReference>
<evidence type="ECO:0000256" key="9">
    <source>
        <dbReference type="ARBA" id="ARBA00022801"/>
    </source>
</evidence>
<evidence type="ECO:0000256" key="17">
    <source>
        <dbReference type="HAMAP-Rule" id="MF_00388"/>
    </source>
</evidence>
<evidence type="ECO:0000256" key="8">
    <source>
        <dbReference type="ARBA" id="ARBA00022723"/>
    </source>
</evidence>
<evidence type="ECO:0000256" key="10">
    <source>
        <dbReference type="ARBA" id="ARBA00022833"/>
    </source>
</evidence>
<evidence type="ECO:0000256" key="14">
    <source>
        <dbReference type="ARBA" id="ARBA00025049"/>
    </source>
</evidence>
<dbReference type="InterPro" id="IPR013114">
    <property type="entry name" value="FabA_FabZ"/>
</dbReference>
<dbReference type="AlphaFoldDB" id="A0A3D9G3N2"/>
<keyword evidence="8 17" id="KW-0479">Metal-binding</keyword>
<dbReference type="InterPro" id="IPR010084">
    <property type="entry name" value="FabZ"/>
</dbReference>
<comment type="similarity">
    <text evidence="15">In the N-terminal section; belongs to the LpxC family.</text>
</comment>
<comment type="catalytic activity">
    <reaction evidence="13 17">
        <text>a UDP-3-O-[(3R)-3-hydroxyacyl]-N-acetyl-alpha-D-glucosamine + H2O = a UDP-3-O-[(3R)-3-hydroxyacyl]-alpha-D-glucosamine + acetate</text>
        <dbReference type="Rhea" id="RHEA:67816"/>
        <dbReference type="ChEBI" id="CHEBI:15377"/>
        <dbReference type="ChEBI" id="CHEBI:30089"/>
        <dbReference type="ChEBI" id="CHEBI:137740"/>
        <dbReference type="ChEBI" id="CHEBI:173225"/>
        <dbReference type="EC" id="3.5.1.108"/>
    </reaction>
</comment>
<dbReference type="GO" id="GO:0046872">
    <property type="term" value="F:metal ion binding"/>
    <property type="evidence" value="ECO:0007669"/>
    <property type="project" value="UniProtKB-KW"/>
</dbReference>
<dbReference type="InterPro" id="IPR011334">
    <property type="entry name" value="UDP-acyl_GlcNac_deAcase_C"/>
</dbReference>
<organism evidence="19 20">
    <name type="scientific">Flavobacterium cutihirudinis</name>
    <dbReference type="NCBI Taxonomy" id="1265740"/>
    <lineage>
        <taxon>Bacteria</taxon>
        <taxon>Pseudomonadati</taxon>
        <taxon>Bacteroidota</taxon>
        <taxon>Flavobacteriia</taxon>
        <taxon>Flavobacteriales</taxon>
        <taxon>Flavobacteriaceae</taxon>
        <taxon>Flavobacterium</taxon>
    </lineage>
</organism>
<sequence>MDIMVKQKTIKNEISLTGVGLHTGKEVTMTFKPAPINNGFTFVRVDLQGQPVIEADANYVVNTQRGTNLEKLGVKIQTPEHVLAALVGCDLDNVIIELDASELPIMDGSSKYFVEAIEKAGIEEQAASRNVYVVKEVISFTDEATGSEILVMPSDDYQVTTMVDFGTKVLGTQNATLKSISDFKDEIANSRTFSFLHELESLLENGLIKGGDLNNAIVYVDKEISESTMENLKKAFGKDEISVKPNGVLDNLTLHYPNEAARHKLLDVIGDLSLIGVRIQGKIIANKPGHYVNTQFAKKLAKIIKIEQRNHVPVYDLNQEPLMDIHKIMAVLPHRPPFLLIDRIIEMSDSHVVGMKNVTMNENFFVGHFPEAPVMPGVLIVEAMAQTGGILVLSTVPDPENYLTYFMKIDNVKFKHKVLPGDTLIFKCELISPIRRGICHMQANAYANGKLVTEAELMAQIAKKQ</sequence>
<dbReference type="GO" id="GO:0006633">
    <property type="term" value="P:fatty acid biosynthetic process"/>
    <property type="evidence" value="ECO:0007669"/>
    <property type="project" value="UniProtKB-UniRule"/>
</dbReference>
<evidence type="ECO:0000256" key="11">
    <source>
        <dbReference type="ARBA" id="ARBA00023098"/>
    </source>
</evidence>
<keyword evidence="10 17" id="KW-0862">Zinc</keyword>
<evidence type="ECO:0000256" key="7">
    <source>
        <dbReference type="ARBA" id="ARBA00022556"/>
    </source>
</evidence>
<dbReference type="FunFam" id="3.10.129.10:FF:000001">
    <property type="entry name" value="3-hydroxyacyl-[acyl-carrier-protein] dehydratase FabZ"/>
    <property type="match status" value="1"/>
</dbReference>
<reference evidence="19 20" key="1">
    <citation type="submission" date="2018-07" db="EMBL/GenBank/DDBJ databases">
        <title>Genomic Encyclopedia of Archaeal and Bacterial Type Strains, Phase II (KMG-II): from individual species to whole genera.</title>
        <authorList>
            <person name="Goeker M."/>
        </authorList>
    </citation>
    <scope>NUCLEOTIDE SEQUENCE [LARGE SCALE GENOMIC DNA]</scope>
    <source>
        <strain evidence="19 20">DSM 25795</strain>
    </source>
</reference>
<feature type="active site" description="Proton donor" evidence="17">
    <location>
        <position position="290"/>
    </location>
</feature>
<dbReference type="GO" id="GO:0005737">
    <property type="term" value="C:cytoplasm"/>
    <property type="evidence" value="ECO:0007669"/>
    <property type="project" value="UniProtKB-SubCell"/>
</dbReference>
<dbReference type="Pfam" id="PF07977">
    <property type="entry name" value="FabA"/>
    <property type="match status" value="1"/>
</dbReference>
<name>A0A3D9G3N2_9FLAO</name>
<comment type="function">
    <text evidence="2 17">Catalyzes the hydrolysis of UDP-3-O-myristoyl-N-acetylglucosamine to form UDP-3-O-myristoylglucosamine and acetate, the committed step in lipid A biosynthesis.</text>
</comment>
<dbReference type="EC" id="4.2.1.59" evidence="18"/>
<proteinExistence type="inferred from homology"/>
<evidence type="ECO:0000256" key="15">
    <source>
        <dbReference type="ARBA" id="ARBA00061221"/>
    </source>
</evidence>
<dbReference type="InterPro" id="IPR020568">
    <property type="entry name" value="Ribosomal_Su5_D2-typ_SF"/>
</dbReference>
<keyword evidence="11 17" id="KW-0443">Lipid metabolism</keyword>
<dbReference type="GO" id="GO:0016020">
    <property type="term" value="C:membrane"/>
    <property type="evidence" value="ECO:0007669"/>
    <property type="project" value="GOC"/>
</dbReference>
<evidence type="ECO:0000256" key="4">
    <source>
        <dbReference type="ARBA" id="ARBA00005002"/>
    </source>
</evidence>
<evidence type="ECO:0000256" key="16">
    <source>
        <dbReference type="ARBA" id="ARBA00061355"/>
    </source>
</evidence>
<dbReference type="GO" id="GO:0103117">
    <property type="term" value="F:UDP-3-O-acyl-N-acetylglucosamine deacetylase activity"/>
    <property type="evidence" value="ECO:0007669"/>
    <property type="project" value="UniProtKB-UniRule"/>
</dbReference>
<evidence type="ECO:0000256" key="5">
    <source>
        <dbReference type="ARBA" id="ARBA00022490"/>
    </source>
</evidence>
<dbReference type="InterPro" id="IPR015870">
    <property type="entry name" value="UDP-acyl_N-AcGlcN_deAcase_N"/>
</dbReference>
<accession>A0A3D9G3N2</accession>
<keyword evidence="5 18" id="KW-0963">Cytoplasm</keyword>
<dbReference type="GO" id="GO:0009245">
    <property type="term" value="P:lipid A biosynthetic process"/>
    <property type="evidence" value="ECO:0007669"/>
    <property type="project" value="UniProtKB-UniRule"/>
</dbReference>
<dbReference type="EC" id="3.5.1.108" evidence="17"/>
<comment type="cofactor">
    <cofactor evidence="1 17">
        <name>Zn(2+)</name>
        <dbReference type="ChEBI" id="CHEBI:29105"/>
    </cofactor>
</comment>
<protein>
    <recommendedName>
        <fullName evidence="17 18">Multifunctional fusion protein</fullName>
    </recommendedName>
    <domain>
        <recommendedName>
            <fullName evidence="18">3-hydroxyacyl-[acyl-carrier-protein] dehydratase FabZ</fullName>
            <ecNumber evidence="18">4.2.1.59</ecNumber>
        </recommendedName>
        <alternativeName>
            <fullName evidence="18">(3R)-hydroxymyristoyl-[acyl-carrier-protein] dehydratase</fullName>
        </alternativeName>
        <alternativeName>
            <fullName evidence="18">Beta-hydroxyacyl-ACP dehydratase</fullName>
            <shortName evidence="18">(3R)-hydroxymyristoyl-ACP dehydrase</shortName>
        </alternativeName>
    </domain>
    <domain>
        <recommendedName>
            <fullName evidence="17">UDP-3-O-acyl-N-acetylglucosamine deacetylase</fullName>
            <shortName evidence="17">UDP-3-O-acyl-GlcNAc deacetylase</shortName>
            <ecNumber evidence="17">3.5.1.108</ecNumber>
        </recommendedName>
        <alternativeName>
            <fullName evidence="17">UDP-3-O-[R-3-hydroxymyristoyl]-N-acetylglucosamine deacetylase</fullName>
        </alternativeName>
    </domain>
</protein>
<keyword evidence="7 17" id="KW-0441">Lipid A biosynthesis</keyword>
<keyword evidence="6 17" id="KW-0444">Lipid biosynthesis</keyword>
<dbReference type="InterPro" id="IPR004463">
    <property type="entry name" value="UDP-acyl_GlcNac_deAcase"/>
</dbReference>